<comment type="caution">
    <text evidence="5">The sequence shown here is derived from an EMBL/GenBank/DDBJ whole genome shotgun (WGS) entry which is preliminary data.</text>
</comment>
<feature type="chain" id="PRO_5046162403" evidence="3">
    <location>
        <begin position="22"/>
        <end position="458"/>
    </location>
</feature>
<dbReference type="Proteomes" id="UP001589810">
    <property type="component" value="Unassembled WGS sequence"/>
</dbReference>
<dbReference type="EMBL" id="JBHLUD010000013">
    <property type="protein sequence ID" value="MFC0547304.1"/>
    <property type="molecule type" value="Genomic_DNA"/>
</dbReference>
<sequence length="458" mass="47037">MTGITMMVAGLAVLAPATASAAKPDNGGAGLTTAPPQKYDGMPKDQADDWLGQYQVQGKAVYCIRWEFNAPKADTKYVPDDSDLTDKWGNKLDAPTVAQISYLLLRYGNTTDNMQAAVVAHLLHSYTAKGDTSPGKGFKDVGYDADLHLKSLDQALVTKIQNDVTANYGPWKASVTAPTDPQIIGAAGKWTIGVTRDADGKAISGVPVKLTVTDGKVDKDTVTTSADGKVVVDVTPTGPNPQLKIDVTGPAAKPVVQKPEDASANLQWTVTTGGETPISETGKTTAKTPPGTVKVTKVDSKTNAGLAGVQLRITGKDKTAAAVKQDGTPLNGADGKPLVVTTGADGTATIDNIQTPQDICLVEVAAPTGYDENFNASSPPSACGSVEPGKTLALQLANTPNTPTVPVKIPAGGSPMVADAATVTQLDPAALAGVGGLVVIALGGVGLLLRRRRLGSRG</sequence>
<feature type="compositionally biased region" description="Low complexity" evidence="1">
    <location>
        <begin position="281"/>
        <end position="292"/>
    </location>
</feature>
<proteinExistence type="predicted"/>
<feature type="domain" description="SpaA-like prealbumin fold" evidence="4">
    <location>
        <begin position="291"/>
        <end position="371"/>
    </location>
</feature>
<keyword evidence="2" id="KW-0812">Transmembrane</keyword>
<organism evidence="5 6">
    <name type="scientific">Kutzneria chonburiensis</name>
    <dbReference type="NCBI Taxonomy" id="1483604"/>
    <lineage>
        <taxon>Bacteria</taxon>
        <taxon>Bacillati</taxon>
        <taxon>Actinomycetota</taxon>
        <taxon>Actinomycetes</taxon>
        <taxon>Pseudonocardiales</taxon>
        <taxon>Pseudonocardiaceae</taxon>
        <taxon>Kutzneria</taxon>
    </lineage>
</organism>
<feature type="signal peptide" evidence="3">
    <location>
        <begin position="1"/>
        <end position="21"/>
    </location>
</feature>
<dbReference type="Pfam" id="PF17802">
    <property type="entry name" value="SpaA"/>
    <property type="match status" value="1"/>
</dbReference>
<evidence type="ECO:0000256" key="2">
    <source>
        <dbReference type="SAM" id="Phobius"/>
    </source>
</evidence>
<evidence type="ECO:0000313" key="6">
    <source>
        <dbReference type="Proteomes" id="UP001589810"/>
    </source>
</evidence>
<dbReference type="InterPro" id="IPR041033">
    <property type="entry name" value="SpaA_PFL_dom_1"/>
</dbReference>
<evidence type="ECO:0000256" key="1">
    <source>
        <dbReference type="SAM" id="MobiDB-lite"/>
    </source>
</evidence>
<protein>
    <submittedName>
        <fullName evidence="5">SpaA isopeptide-forming pilin-related protein</fullName>
    </submittedName>
</protein>
<dbReference type="InterPro" id="IPR013783">
    <property type="entry name" value="Ig-like_fold"/>
</dbReference>
<feature type="region of interest" description="Disordered" evidence="1">
    <location>
        <begin position="272"/>
        <end position="292"/>
    </location>
</feature>
<evidence type="ECO:0000313" key="5">
    <source>
        <dbReference type="EMBL" id="MFC0547304.1"/>
    </source>
</evidence>
<gene>
    <name evidence="5" type="ORF">ACFFH7_37750</name>
</gene>
<feature type="region of interest" description="Disordered" evidence="1">
    <location>
        <begin position="20"/>
        <end position="46"/>
    </location>
</feature>
<evidence type="ECO:0000259" key="4">
    <source>
        <dbReference type="Pfam" id="PF17802"/>
    </source>
</evidence>
<dbReference type="RefSeq" id="WP_273937537.1">
    <property type="nucleotide sequence ID" value="NZ_CP097263.1"/>
</dbReference>
<accession>A0ABV6N4H2</accession>
<keyword evidence="2" id="KW-0472">Membrane</keyword>
<name>A0ABV6N4H2_9PSEU</name>
<keyword evidence="2" id="KW-1133">Transmembrane helix</keyword>
<dbReference type="Gene3D" id="2.60.40.10">
    <property type="entry name" value="Immunoglobulins"/>
    <property type="match status" value="2"/>
</dbReference>
<keyword evidence="3" id="KW-0732">Signal</keyword>
<evidence type="ECO:0000256" key="3">
    <source>
        <dbReference type="SAM" id="SignalP"/>
    </source>
</evidence>
<keyword evidence="6" id="KW-1185">Reference proteome</keyword>
<reference evidence="5 6" key="1">
    <citation type="submission" date="2024-09" db="EMBL/GenBank/DDBJ databases">
        <authorList>
            <person name="Sun Q."/>
            <person name="Mori K."/>
        </authorList>
    </citation>
    <scope>NUCLEOTIDE SEQUENCE [LARGE SCALE GENOMIC DNA]</scope>
    <source>
        <strain evidence="5 6">TBRC 1432</strain>
    </source>
</reference>
<feature type="transmembrane region" description="Helical" evidence="2">
    <location>
        <begin position="429"/>
        <end position="449"/>
    </location>
</feature>